<evidence type="ECO:0000313" key="2">
    <source>
        <dbReference type="Proteomes" id="UP000661858"/>
    </source>
</evidence>
<reference evidence="1" key="1">
    <citation type="submission" date="2021-01" db="EMBL/GenBank/DDBJ databases">
        <title>WGS of actinomycetes isolated from Thailand.</title>
        <authorList>
            <person name="Thawai C."/>
        </authorList>
    </citation>
    <scope>NUCLEOTIDE SEQUENCE</scope>
    <source>
        <strain evidence="1">RCU-197</strain>
    </source>
</reference>
<organism evidence="1 2">
    <name type="scientific">Streptomyces actinomycinicus</name>
    <dbReference type="NCBI Taxonomy" id="1695166"/>
    <lineage>
        <taxon>Bacteria</taxon>
        <taxon>Bacillati</taxon>
        <taxon>Actinomycetota</taxon>
        <taxon>Actinomycetes</taxon>
        <taxon>Kitasatosporales</taxon>
        <taxon>Streptomycetaceae</taxon>
        <taxon>Streptomyces</taxon>
    </lineage>
</organism>
<dbReference type="EMBL" id="JAERRK010000026">
    <property type="protein sequence ID" value="MBL1086973.1"/>
    <property type="molecule type" value="Genomic_DNA"/>
</dbReference>
<accession>A0A937EP76</accession>
<gene>
    <name evidence="1" type="ORF">JK359_34270</name>
</gene>
<comment type="caution">
    <text evidence="1">The sequence shown here is derived from an EMBL/GenBank/DDBJ whole genome shotgun (WGS) entry which is preliminary data.</text>
</comment>
<protein>
    <submittedName>
        <fullName evidence="1">Uncharacterized protein</fullName>
    </submittedName>
</protein>
<dbReference type="AlphaFoldDB" id="A0A937EP76"/>
<evidence type="ECO:0000313" key="1">
    <source>
        <dbReference type="EMBL" id="MBL1086973.1"/>
    </source>
</evidence>
<sequence length="96" mass="11182">MDGLSARAVSEIHRLEHTRNYLRPGDVVAAVRLWKGYVHRPERELWHDHEWGNVHWYCCGNPLEARALLGTVMQAISPRSARELRKVVSRLDAVWE</sequence>
<dbReference type="Proteomes" id="UP000661858">
    <property type="component" value="Unassembled WGS sequence"/>
</dbReference>
<proteinExistence type="predicted"/>
<name>A0A937EP76_9ACTN</name>
<keyword evidence="2" id="KW-1185">Reference proteome</keyword>